<evidence type="ECO:0000313" key="3">
    <source>
        <dbReference type="Proteomes" id="UP000199503"/>
    </source>
</evidence>
<gene>
    <name evidence="2" type="ORF">SAMN04488000_124102</name>
</gene>
<dbReference type="EMBL" id="FOFV01000024">
    <property type="protein sequence ID" value="SES37183.1"/>
    <property type="molecule type" value="Genomic_DNA"/>
</dbReference>
<protein>
    <submittedName>
        <fullName evidence="2">Uncharacterized protein</fullName>
    </submittedName>
</protein>
<organism evidence="2 3">
    <name type="scientific">Lentzea albida</name>
    <dbReference type="NCBI Taxonomy" id="65499"/>
    <lineage>
        <taxon>Bacteria</taxon>
        <taxon>Bacillati</taxon>
        <taxon>Actinomycetota</taxon>
        <taxon>Actinomycetes</taxon>
        <taxon>Pseudonocardiales</taxon>
        <taxon>Pseudonocardiaceae</taxon>
        <taxon>Lentzea</taxon>
    </lineage>
</organism>
<sequence length="147" mass="16313">MVRVEPVSLTSAEDYLVKSSVEPATWRSVLDAMRDGGSPVAQALSTPLMLHLSRVVFEDSRRDPAELLVLNLDTRESVEAELLRSYVQAAYEPREQSPDLATESAAWFESADAERWLHHLARFLDTPTPRCSDGGSSPGPGRHHDGW</sequence>
<evidence type="ECO:0000313" key="2">
    <source>
        <dbReference type="EMBL" id="SES37183.1"/>
    </source>
</evidence>
<evidence type="ECO:0000256" key="1">
    <source>
        <dbReference type="SAM" id="MobiDB-lite"/>
    </source>
</evidence>
<feature type="region of interest" description="Disordered" evidence="1">
    <location>
        <begin position="127"/>
        <end position="147"/>
    </location>
</feature>
<dbReference type="AlphaFoldDB" id="A0A1H9WUV1"/>
<reference evidence="3" key="1">
    <citation type="submission" date="2016-10" db="EMBL/GenBank/DDBJ databases">
        <authorList>
            <person name="Varghese N."/>
            <person name="Submissions S."/>
        </authorList>
    </citation>
    <scope>NUCLEOTIDE SEQUENCE [LARGE SCALE GENOMIC DNA]</scope>
    <source>
        <strain evidence="3">DSM 44437</strain>
    </source>
</reference>
<name>A0A1H9WUV1_9PSEU</name>
<keyword evidence="3" id="KW-1185">Reference proteome</keyword>
<proteinExistence type="predicted"/>
<accession>A0A1H9WUV1</accession>
<dbReference type="Proteomes" id="UP000199503">
    <property type="component" value="Unassembled WGS sequence"/>
</dbReference>